<dbReference type="SUPFAM" id="SSF56935">
    <property type="entry name" value="Porins"/>
    <property type="match status" value="1"/>
</dbReference>
<dbReference type="InterPro" id="IPR057601">
    <property type="entry name" value="Oar-like_b-barrel"/>
</dbReference>
<evidence type="ECO:0000256" key="6">
    <source>
        <dbReference type="ARBA" id="ARBA00023237"/>
    </source>
</evidence>
<evidence type="ECO:0000313" key="10">
    <source>
        <dbReference type="Proteomes" id="UP001596391"/>
    </source>
</evidence>
<dbReference type="InterPro" id="IPR036942">
    <property type="entry name" value="Beta-barrel_TonB_sf"/>
</dbReference>
<dbReference type="PANTHER" id="PTHR30069:SF46">
    <property type="entry name" value="OAR PROTEIN"/>
    <property type="match status" value="1"/>
</dbReference>
<dbReference type="InterPro" id="IPR039426">
    <property type="entry name" value="TonB-dep_rcpt-like"/>
</dbReference>
<dbReference type="SUPFAM" id="SSF49464">
    <property type="entry name" value="Carboxypeptidase regulatory domain-like"/>
    <property type="match status" value="1"/>
</dbReference>
<evidence type="ECO:0000256" key="5">
    <source>
        <dbReference type="ARBA" id="ARBA00023136"/>
    </source>
</evidence>
<protein>
    <submittedName>
        <fullName evidence="9">Carboxypeptidase regulatory-like domain-containing protein</fullName>
    </submittedName>
</protein>
<evidence type="ECO:0000259" key="8">
    <source>
        <dbReference type="Pfam" id="PF25183"/>
    </source>
</evidence>
<evidence type="ECO:0000256" key="1">
    <source>
        <dbReference type="ARBA" id="ARBA00004571"/>
    </source>
</evidence>
<dbReference type="Pfam" id="PF13620">
    <property type="entry name" value="CarboxypepD_reg"/>
    <property type="match status" value="1"/>
</dbReference>
<evidence type="ECO:0000256" key="7">
    <source>
        <dbReference type="SAM" id="SignalP"/>
    </source>
</evidence>
<organism evidence="9 10">
    <name type="scientific">Granulicella cerasi</name>
    <dbReference type="NCBI Taxonomy" id="741063"/>
    <lineage>
        <taxon>Bacteria</taxon>
        <taxon>Pseudomonadati</taxon>
        <taxon>Acidobacteriota</taxon>
        <taxon>Terriglobia</taxon>
        <taxon>Terriglobales</taxon>
        <taxon>Acidobacteriaceae</taxon>
        <taxon>Granulicella</taxon>
    </lineage>
</organism>
<gene>
    <name evidence="9" type="ORF">ACFQBQ_03270</name>
</gene>
<dbReference type="InterPro" id="IPR008969">
    <property type="entry name" value="CarboxyPept-like_regulatory"/>
</dbReference>
<dbReference type="EMBL" id="JBHSWI010000001">
    <property type="protein sequence ID" value="MFC6644626.1"/>
    <property type="molecule type" value="Genomic_DNA"/>
</dbReference>
<reference evidence="10" key="1">
    <citation type="journal article" date="2019" name="Int. J. Syst. Evol. Microbiol.">
        <title>The Global Catalogue of Microorganisms (GCM) 10K type strain sequencing project: providing services to taxonomists for standard genome sequencing and annotation.</title>
        <authorList>
            <consortium name="The Broad Institute Genomics Platform"/>
            <consortium name="The Broad Institute Genome Sequencing Center for Infectious Disease"/>
            <person name="Wu L."/>
            <person name="Ma J."/>
        </authorList>
    </citation>
    <scope>NUCLEOTIDE SEQUENCE [LARGE SCALE GENOMIC DNA]</scope>
    <source>
        <strain evidence="10">CGMCC 1.16026</strain>
    </source>
</reference>
<keyword evidence="4" id="KW-0812">Transmembrane</keyword>
<keyword evidence="2" id="KW-0813">Transport</keyword>
<evidence type="ECO:0000256" key="2">
    <source>
        <dbReference type="ARBA" id="ARBA00022448"/>
    </source>
</evidence>
<evidence type="ECO:0000313" key="9">
    <source>
        <dbReference type="EMBL" id="MFC6644626.1"/>
    </source>
</evidence>
<keyword evidence="6" id="KW-0998">Cell outer membrane</keyword>
<keyword evidence="3" id="KW-1134">Transmembrane beta strand</keyword>
<feature type="signal peptide" evidence="7">
    <location>
        <begin position="1"/>
        <end position="19"/>
    </location>
</feature>
<evidence type="ECO:0000256" key="4">
    <source>
        <dbReference type="ARBA" id="ARBA00022692"/>
    </source>
</evidence>
<name>A0ABW1Z513_9BACT</name>
<comment type="subcellular location">
    <subcellularLocation>
        <location evidence="1">Cell outer membrane</location>
        <topology evidence="1">Multi-pass membrane protein</topology>
    </subcellularLocation>
</comment>
<dbReference type="Gene3D" id="2.40.170.20">
    <property type="entry name" value="TonB-dependent receptor, beta-barrel domain"/>
    <property type="match status" value="1"/>
</dbReference>
<comment type="caution">
    <text evidence="9">The sequence shown here is derived from an EMBL/GenBank/DDBJ whole genome shotgun (WGS) entry which is preliminary data.</text>
</comment>
<dbReference type="PANTHER" id="PTHR30069">
    <property type="entry name" value="TONB-DEPENDENT OUTER MEMBRANE RECEPTOR"/>
    <property type="match status" value="1"/>
</dbReference>
<keyword evidence="5" id="KW-0472">Membrane</keyword>
<dbReference type="Gene3D" id="2.60.40.1120">
    <property type="entry name" value="Carboxypeptidase-like, regulatory domain"/>
    <property type="match status" value="1"/>
</dbReference>
<dbReference type="Proteomes" id="UP001596391">
    <property type="component" value="Unassembled WGS sequence"/>
</dbReference>
<dbReference type="RefSeq" id="WP_263372551.1">
    <property type="nucleotide sequence ID" value="NZ_JAGSYD010000005.1"/>
</dbReference>
<accession>A0ABW1Z513</accession>
<keyword evidence="10" id="KW-1185">Reference proteome</keyword>
<dbReference type="Pfam" id="PF25183">
    <property type="entry name" value="OMP_b-brl_4"/>
    <property type="match status" value="1"/>
</dbReference>
<proteinExistence type="predicted"/>
<sequence>MAKLLVLAVAILLSRAVLAQSDQGAVTGTVMDPQGAVVSGASVQLTQVDTGLVLTAKTNQGGVYVFSPIKIGNYSIKISHEGFQTVEKTALHLNVNQRLGVDVKLPIGSANDVVNVVGTTELETEDSSVSQVVSSKTLNETPLNGRNYIFIAHLSAGVAPSPGTRGTGKGDFSANGQRAEQNDFILDGVDNNSNVVDFLNGASFVVKPPPDALAEFKLQTSSFDASFGHSAGAVINASIKSGTNQFHGDLWEYWRNDALNARNWDALTIPKFRQNQFGATIGGPIIPNRLFFFADGEANRIIYGQTFTGTVPTALMRQGNFTELLNPAINGQGQAITLYQPNSGGTTLLTCNGQQNVLCPTQINATAQRLLNLFPAPNANGANIYNNYKKNLNVADNTAQWDGRLDWNATAKDQAFARMSYSNEPVTYPPPLGSILDGGTFANTGSGLSRGENFVFSETHIFSPNFVNEFRFGYNWGHFAYKNATANTDVSAQEGIGGIPYSPGIGGLPYMVVSGINQIGAPANYPSDEYQNSYQILDNVTRVVGRHNLRFGVNFQRIRFSTEQPGFVRGYFGYDGTYTGKPGVSYTGYGVADLLTDQTRNAQITQLAVTDDVRWYRSAYVQDDWKATPALTINAGIRYDYYQPYVDRHDNQANINVTSSGNGTGSAQFLLPKNSKAVLPAAFLANAAANNISIVRTDNRGLVNAQKLNFAPRIGFALKTSDRSVVRGAYGLFYGGLESIGYAGNLGANFPFNVTVGVNTPTCVAGSCPNNGINLETGFSAITQNGIANYANGIIGFNALAQNVKTPYTQQFNASFEYALTHTMSATVSYVGSAGHHLQSYTNANSARVITAPGVNTLPFQPFPAFGGILYTSFGSDSNYNSLQAKLEKRTDIGLSFLATYTYSHSLDDAPTPLNNFCCGNTYFNPIQHSYGSSEFDVRQRVTLNGSYDLPVGKGRKYLNSSRLVDETIGGWSTALTLSAQTGVPFTVGDNVISPNGSSAHAILVRDPFKPGGSPDPTNPNITCPTRVRTVQHWYNPCAFANPLSATQGGLTGTATISDYNAAQKFNVVGRNNISGPGYDKINVSLFKNFPTFGSQYLQFRGDAFNVFNTPAYSNPADTGINTTSSYINSVKSLGQYTPDARFFQLAAKYYF</sequence>
<evidence type="ECO:0000256" key="3">
    <source>
        <dbReference type="ARBA" id="ARBA00022452"/>
    </source>
</evidence>
<feature type="chain" id="PRO_5046204207" evidence="7">
    <location>
        <begin position="20"/>
        <end position="1152"/>
    </location>
</feature>
<keyword evidence="7" id="KW-0732">Signal</keyword>
<feature type="domain" description="TonB-dependent transporter Oar-like beta-barrel" evidence="8">
    <location>
        <begin position="239"/>
        <end position="1129"/>
    </location>
</feature>